<feature type="region of interest" description="Actin-binding" evidence="6">
    <location>
        <begin position="827"/>
        <end position="849"/>
    </location>
</feature>
<dbReference type="PROSITE" id="PS51456">
    <property type="entry name" value="MYOSIN_MOTOR"/>
    <property type="match status" value="1"/>
</dbReference>
<feature type="domain" description="C2 Aida-type" evidence="10">
    <location>
        <begin position="1803"/>
        <end position="1989"/>
    </location>
</feature>
<dbReference type="SUPFAM" id="SSF52540">
    <property type="entry name" value="P-loop containing nucleoside triphosphate hydrolases"/>
    <property type="match status" value="2"/>
</dbReference>
<evidence type="ECO:0000256" key="4">
    <source>
        <dbReference type="ARBA" id="ARBA00023175"/>
    </source>
</evidence>
<gene>
    <name evidence="11" type="ORF">BN9_075810</name>
    <name evidence="12" type="ORF">BN9_103720</name>
</gene>
<proteinExistence type="inferred from homology"/>
<dbReference type="GO" id="GO:0000146">
    <property type="term" value="F:microfilament motor activity"/>
    <property type="evidence" value="ECO:0007669"/>
    <property type="project" value="TreeGrafter"/>
</dbReference>
<dbReference type="GO" id="GO:0016459">
    <property type="term" value="C:myosin complex"/>
    <property type="evidence" value="ECO:0007669"/>
    <property type="project" value="UniProtKB-KW"/>
</dbReference>
<keyword evidence="3 6" id="KW-0518">Myosin</keyword>
<dbReference type="PROSITE" id="PS51911">
    <property type="entry name" value="C2_AIDA"/>
    <property type="match status" value="1"/>
</dbReference>
<accession>A0A024GRC4</accession>
<evidence type="ECO:0000256" key="6">
    <source>
        <dbReference type="PROSITE-ProRule" id="PRU00782"/>
    </source>
</evidence>
<dbReference type="GO" id="GO:0051015">
    <property type="term" value="F:actin filament binding"/>
    <property type="evidence" value="ECO:0007669"/>
    <property type="project" value="TreeGrafter"/>
</dbReference>
<keyword evidence="1 6" id="KW-0547">Nucleotide-binding</keyword>
<feature type="compositionally biased region" description="Polar residues" evidence="7">
    <location>
        <begin position="211"/>
        <end position="226"/>
    </location>
</feature>
<dbReference type="SMART" id="SM00242">
    <property type="entry name" value="MYSc"/>
    <property type="match status" value="1"/>
</dbReference>
<reference evidence="12 13" key="1">
    <citation type="submission" date="2012-05" db="EMBL/GenBank/DDBJ databases">
        <title>Recombination and specialization in a pathogen metapopulation.</title>
        <authorList>
            <person name="Gardiner A."/>
            <person name="Kemen E."/>
            <person name="Schultz-Larsen T."/>
            <person name="MacLean D."/>
            <person name="Van Oosterhout C."/>
            <person name="Jones J.D.G."/>
        </authorList>
    </citation>
    <scope>NUCLEOTIDE SEQUENCE [LARGE SCALE GENOMIC DNA]</scope>
    <source>
        <strain evidence="12 13">Ac Nc2</strain>
    </source>
</reference>
<dbReference type="Gene3D" id="2.60.40.150">
    <property type="entry name" value="C2 domain"/>
    <property type="match status" value="1"/>
</dbReference>
<dbReference type="PRINTS" id="PR00193">
    <property type="entry name" value="MYOSINHEAVY"/>
</dbReference>
<evidence type="ECO:0000313" key="11">
    <source>
        <dbReference type="EMBL" id="CCI46638.1"/>
    </source>
</evidence>
<dbReference type="SUPFAM" id="SSF48403">
    <property type="entry name" value="Ankyrin repeat"/>
    <property type="match status" value="1"/>
</dbReference>
<dbReference type="InterPro" id="IPR035892">
    <property type="entry name" value="C2_domain_sf"/>
</dbReference>
<dbReference type="InterPro" id="IPR036770">
    <property type="entry name" value="Ankyrin_rpt-contain_sf"/>
</dbReference>
<dbReference type="SMART" id="SM00248">
    <property type="entry name" value="ANK"/>
    <property type="match status" value="4"/>
</dbReference>
<protein>
    <recommendedName>
        <fullName evidence="14">Calmodulin</fullName>
    </recommendedName>
</protein>
<feature type="region of interest" description="Disordered" evidence="7">
    <location>
        <begin position="777"/>
        <end position="803"/>
    </location>
</feature>
<feature type="domain" description="PH" evidence="8">
    <location>
        <begin position="1449"/>
        <end position="1560"/>
    </location>
</feature>
<evidence type="ECO:0000259" key="10">
    <source>
        <dbReference type="PROSITE" id="PS51911"/>
    </source>
</evidence>
<dbReference type="Pfam" id="PF14186">
    <property type="entry name" value="Aida_C2"/>
    <property type="match status" value="1"/>
</dbReference>
<dbReference type="InterPro" id="IPR027417">
    <property type="entry name" value="P-loop_NTPase"/>
</dbReference>
<dbReference type="EMBL" id="CAIX01000134">
    <property type="protein sequence ID" value="CCI46638.1"/>
    <property type="molecule type" value="Genomic_DNA"/>
</dbReference>
<dbReference type="InterPro" id="IPR025939">
    <property type="entry name" value="Aida_C"/>
</dbReference>
<dbReference type="CDD" id="cd14892">
    <property type="entry name" value="MYSc_Myo31"/>
    <property type="match status" value="1"/>
</dbReference>
<dbReference type="Gene3D" id="1.25.40.20">
    <property type="entry name" value="Ankyrin repeat-containing domain"/>
    <property type="match status" value="2"/>
</dbReference>
<dbReference type="InterPro" id="IPR001849">
    <property type="entry name" value="PH_domain"/>
</dbReference>
<feature type="domain" description="Myosin motor" evidence="9">
    <location>
        <begin position="137"/>
        <end position="976"/>
    </location>
</feature>
<evidence type="ECO:0000313" key="13">
    <source>
        <dbReference type="Proteomes" id="UP000053237"/>
    </source>
</evidence>
<dbReference type="Gene3D" id="1.20.5.4820">
    <property type="match status" value="1"/>
</dbReference>
<feature type="region of interest" description="Disordered" evidence="7">
    <location>
        <begin position="1"/>
        <end position="25"/>
    </location>
</feature>
<dbReference type="SUPFAM" id="SSF50729">
    <property type="entry name" value="PH domain-like"/>
    <property type="match status" value="1"/>
</dbReference>
<dbReference type="PANTHER" id="PTHR13140">
    <property type="entry name" value="MYOSIN"/>
    <property type="match status" value="1"/>
</dbReference>
<dbReference type="SMART" id="SM00233">
    <property type="entry name" value="PH"/>
    <property type="match status" value="1"/>
</dbReference>
<keyword evidence="5 6" id="KW-0009">Actin-binding</keyword>
<dbReference type="Pfam" id="PF00612">
    <property type="entry name" value="IQ"/>
    <property type="match status" value="2"/>
</dbReference>
<dbReference type="Pfam" id="PF00063">
    <property type="entry name" value="Myosin_head"/>
    <property type="match status" value="1"/>
</dbReference>
<dbReference type="Gene3D" id="1.20.120.720">
    <property type="entry name" value="Myosin VI head, motor domain, U50 subdomain"/>
    <property type="match status" value="1"/>
</dbReference>
<evidence type="ECO:0000256" key="5">
    <source>
        <dbReference type="ARBA" id="ARBA00023203"/>
    </source>
</evidence>
<evidence type="ECO:0008006" key="14">
    <source>
        <dbReference type="Google" id="ProtNLM"/>
    </source>
</evidence>
<dbReference type="PROSITE" id="PS50003">
    <property type="entry name" value="PH_DOMAIN"/>
    <property type="match status" value="1"/>
</dbReference>
<dbReference type="GO" id="GO:0016020">
    <property type="term" value="C:membrane"/>
    <property type="evidence" value="ECO:0007669"/>
    <property type="project" value="TreeGrafter"/>
</dbReference>
<dbReference type="Gene3D" id="3.40.850.10">
    <property type="entry name" value="Kinesin motor domain"/>
    <property type="match status" value="1"/>
</dbReference>
<dbReference type="InParanoid" id="A0A024GRC4"/>
<dbReference type="GO" id="GO:0005524">
    <property type="term" value="F:ATP binding"/>
    <property type="evidence" value="ECO:0007669"/>
    <property type="project" value="UniProtKB-UniRule"/>
</dbReference>
<dbReference type="GO" id="GO:0005737">
    <property type="term" value="C:cytoplasm"/>
    <property type="evidence" value="ECO:0007669"/>
    <property type="project" value="TreeGrafter"/>
</dbReference>
<dbReference type="Proteomes" id="UP000053237">
    <property type="component" value="Unassembled WGS sequence"/>
</dbReference>
<evidence type="ECO:0000256" key="7">
    <source>
        <dbReference type="SAM" id="MobiDB-lite"/>
    </source>
</evidence>
<feature type="compositionally biased region" description="Polar residues" evidence="7">
    <location>
        <begin position="1"/>
        <end position="21"/>
    </location>
</feature>
<evidence type="ECO:0000256" key="1">
    <source>
        <dbReference type="ARBA" id="ARBA00022741"/>
    </source>
</evidence>
<feature type="binding site" evidence="6">
    <location>
        <begin position="262"/>
        <end position="269"/>
    </location>
    <ligand>
        <name>ATP</name>
        <dbReference type="ChEBI" id="CHEBI:30616"/>
    </ligand>
</feature>
<dbReference type="PANTHER" id="PTHR13140:SF845">
    <property type="entry name" value="MYOSIN-LIKE PROTEIN"/>
    <property type="match status" value="1"/>
</dbReference>
<dbReference type="InterPro" id="IPR001609">
    <property type="entry name" value="Myosin_head_motor_dom-like"/>
</dbReference>
<keyword evidence="2 6" id="KW-0067">ATP-binding</keyword>
<dbReference type="SMART" id="SM00015">
    <property type="entry name" value="IQ"/>
    <property type="match status" value="8"/>
</dbReference>
<dbReference type="GO" id="GO:0007015">
    <property type="term" value="P:actin filament organization"/>
    <property type="evidence" value="ECO:0007669"/>
    <property type="project" value="TreeGrafter"/>
</dbReference>
<dbReference type="Gene3D" id="2.30.29.30">
    <property type="entry name" value="Pleckstrin-homology domain (PH domain)/Phosphotyrosine-binding domain (PTB)"/>
    <property type="match status" value="1"/>
</dbReference>
<evidence type="ECO:0000259" key="8">
    <source>
        <dbReference type="PROSITE" id="PS50003"/>
    </source>
</evidence>
<sequence>MFRRSSTSDSVPRSTASSSSKPVHALKDAKINQQNEMIANNEPTASSPAVGQLAPGHAHIGQKVWVQDPQVLWKIGEIQMIVSESDINPISQSKFENFGKTDSQLSQVQIYIPDALGNNLQWFPHNKVYAFDPSHVINHDDIAQMNNMHEAPLLNVLRQRFEQNVIYTFTADILISINPYKIIPLLYDVGVYMQQQGISRLLDAKERTDAELQQNRSQGTIPSNLDGSRRPPHLFTIAENAYTNMKGVILGTGTPQSIIISGESGAGKTEASKYIMKYLATASKLSSNPVGSSASLDSTNAHEKIEECVMLSNLILESFGNAKTSRNDNSSRFGKYIQIHYNSQGRMIMVSIRHFLLEKTRLVLPPANERNYHIFYQLIAGLGYSNDMSVQNHEHEVGRLSRRKRLRLHQDVWRYNFTSLGECVEIDGVDDIAEFAQLCACMDQLGMTMDEFQMPMFEILAAILHLGNVQFEPVELQDASNGSTQSSYQDDITRAVFPDENECPQSLYEGNGGITSEFVSSLLGIPASDFMKKMVTQTTITGRGSILEIKLTPDQAKNALDAFCKYLYGEVFNHLISRINAYAKQQTVQAGDQIAGLKGPTSQSGKSNSSPKVSFIGILDIFGFEIMAKNSLEQLCINFTNEMLQQQFNKHVFVLEQERYAQEGIEFNAIEFQDNQLCLDLIQKPPQGLLPLLEEQMLLKRKTTTDKQLLTIYHTTHLEKHGHYKKPRFECDEFVIRHYAGEVAYDVHGFLAKNTDNLHDDLLNLLRHSTHPILRAIFQPPPTSNRRSTISDNASSSLLSPTSAAKRAQSASLTGTMTVTSRFRTQLAELMEVLWSTSPNYIKCIKPNNLKFPGGFSCELVRDQLIYSGVLEVVRIRQEGFPIRKRFRVFYELFWPLAIQLKISDTAECKTDPHKCRQVCESIATQFLQRANDPFLGTKNDTQVAKPVAGKRLFAMGRQEIFLRYGQVERLESYVAALLCQRATRLQAVLGRGRIAYKKYRYMKAGMLVFQALWRMHCVRHCFLKQKNSSIHIQAKYRGYNVRRSFLRLRNAANKVYWLVQRYLTHQRYKRHIREKKAATTLTHWTRAYLIRTRVERHRRLQYNATLKLQKWYRMQKKLNAYRHVRTLIIRIQSKYRATMYRRMYLRNKKASIVLESTVRQWLQRQRFRRLKTRVVIMQSHVRGYLDRKHFLDLRKHIIRIQSFQRQRMASKLANCRRQAQCKLHYNIRGWLARRKYLRSYVAIMCIQNRLKSWCLQKHLRKSRRAVRRIQCIWRRYIRTRRWQQQVDLLYGDQSFYPQTLPNVLQDQVPSTMQYHVKVEGSEYRIRKLREQPQIFLYLQPKRYGYNSLLHHAAICGDLHVVKYIFELLRDDEPEAQRLFYDINLLGRTAFHEACANGQYEIAKFLLTQIQQIEQKLKPSLEVRPMETKALELPSDSPSDNTPTGKEKKVIFSGYLRKRRESSRWLKRYVALLDVGNASPELEYYDNEFASTLPHLDVKNSRRIILEAALVKKSMDVAYAFEVHSPHLLSARNKEGRLYFAADSELEIQQWLGQLRNIIPNSIESRLFAMHRASKYGKLEYVDFGIRKRICNLLVRKVGRKGQSVLPNAAKLYEFTSPLHLVAALTQQNVQDSESTSVGHHAPCSVKVEFIKVALWLIENGADINSHNWMGQSPLKCALNANNYALAKHILDRGALVAGLNESEMIQVQKLKAVLVKNAISSVSCSSPRTNSFAIKPIATSPNSSRQRTLSFLQRTTASSSALLSAVKRKYSNANAGNAGLSPNANTGIINSYQAEVPLLFLQKEPGKIRHSSYVSVFIESIGLDNPQNLYRPRVIISVVGRQRNLVEMRQQVSIQPLVLSSSLLWSFTWHMQTPLENLPHGACVVFELTVSPKDASVFSPIASCTTEQGNTMSTPPPPPTATLDGDVISDANAFVPVCWTYIQVDQRTANSMPLNVEMYSYPMDLTLKKLQGLNAFICGDILISQGPE</sequence>
<keyword evidence="13" id="KW-1185">Reference proteome</keyword>
<dbReference type="OrthoDB" id="62810at2759"/>
<dbReference type="InterPro" id="IPR011993">
    <property type="entry name" value="PH-like_dom_sf"/>
</dbReference>
<evidence type="ECO:0000256" key="3">
    <source>
        <dbReference type="ARBA" id="ARBA00023123"/>
    </source>
</evidence>
<dbReference type="PROSITE" id="PS50096">
    <property type="entry name" value="IQ"/>
    <property type="match status" value="5"/>
</dbReference>
<evidence type="ECO:0000259" key="9">
    <source>
        <dbReference type="PROSITE" id="PS51456"/>
    </source>
</evidence>
<name>A0A024GRC4_9STRA</name>
<dbReference type="InterPro" id="IPR036961">
    <property type="entry name" value="Kinesin_motor_dom_sf"/>
</dbReference>
<feature type="region of interest" description="Disordered" evidence="7">
    <location>
        <begin position="209"/>
        <end position="229"/>
    </location>
</feature>
<dbReference type="EMBL" id="CAIX01000273">
    <property type="protein sequence ID" value="CCI49118.1"/>
    <property type="molecule type" value="Genomic_DNA"/>
</dbReference>
<evidence type="ECO:0000256" key="2">
    <source>
        <dbReference type="ARBA" id="ARBA00022840"/>
    </source>
</evidence>
<comment type="caution">
    <text evidence="12">The sequence shown here is derived from an EMBL/GenBank/DDBJ whole genome shotgun (WGS) entry which is preliminary data.</text>
</comment>
<dbReference type="Gene3D" id="1.10.10.820">
    <property type="match status" value="1"/>
</dbReference>
<organism evidence="12 13">
    <name type="scientific">Albugo candida</name>
    <dbReference type="NCBI Taxonomy" id="65357"/>
    <lineage>
        <taxon>Eukaryota</taxon>
        <taxon>Sar</taxon>
        <taxon>Stramenopiles</taxon>
        <taxon>Oomycota</taxon>
        <taxon>Peronosporomycetes</taxon>
        <taxon>Albuginales</taxon>
        <taxon>Albuginaceae</taxon>
        <taxon>Albugo</taxon>
    </lineage>
</organism>
<feature type="compositionally biased region" description="Low complexity" evidence="7">
    <location>
        <begin position="788"/>
        <end position="803"/>
    </location>
</feature>
<evidence type="ECO:0000313" key="12">
    <source>
        <dbReference type="EMBL" id="CCI49118.1"/>
    </source>
</evidence>
<dbReference type="Pfam" id="PF00169">
    <property type="entry name" value="PH"/>
    <property type="match status" value="1"/>
</dbReference>
<dbReference type="InterPro" id="IPR002110">
    <property type="entry name" value="Ankyrin_rpt"/>
</dbReference>
<dbReference type="Gene3D" id="1.20.58.530">
    <property type="match status" value="1"/>
</dbReference>
<dbReference type="STRING" id="65357.A0A024GRC4"/>
<dbReference type="InterPro" id="IPR000048">
    <property type="entry name" value="IQ_motif_EF-hand-BS"/>
</dbReference>
<keyword evidence="4 6" id="KW-0505">Motor protein</keyword>
<dbReference type="Gene3D" id="1.20.5.190">
    <property type="match status" value="1"/>
</dbReference>
<dbReference type="Pfam" id="PF12796">
    <property type="entry name" value="Ank_2"/>
    <property type="match status" value="1"/>
</dbReference>
<comment type="similarity">
    <text evidence="6">Belongs to the TRAFAC class myosin-kinesin ATPase superfamily. Myosin family.</text>
</comment>